<dbReference type="GO" id="GO:0002949">
    <property type="term" value="P:tRNA threonylcarbamoyladenosine modification"/>
    <property type="evidence" value="ECO:0007669"/>
    <property type="project" value="InterPro"/>
</dbReference>
<dbReference type="GO" id="GO:0016740">
    <property type="term" value="F:transferase activity"/>
    <property type="evidence" value="ECO:0007669"/>
    <property type="project" value="UniProtKB-KW"/>
</dbReference>
<dbReference type="Proteomes" id="UP000388235">
    <property type="component" value="Chromosome"/>
</dbReference>
<evidence type="ECO:0000256" key="6">
    <source>
        <dbReference type="ARBA" id="ARBA00022723"/>
    </source>
</evidence>
<name>A0A5Q2QBI0_9GAMM</name>
<keyword evidence="4" id="KW-0963">Cytoplasm</keyword>
<evidence type="ECO:0000313" key="11">
    <source>
        <dbReference type="EMBL" id="QGG79366.1"/>
    </source>
</evidence>
<evidence type="ECO:0000256" key="2">
    <source>
        <dbReference type="ARBA" id="ARBA00007599"/>
    </source>
</evidence>
<dbReference type="GO" id="GO:0005524">
    <property type="term" value="F:ATP binding"/>
    <property type="evidence" value="ECO:0007669"/>
    <property type="project" value="UniProtKB-KW"/>
</dbReference>
<organism evidence="11 12">
    <name type="scientific">Litorivicinus lipolyticus</name>
    <dbReference type="NCBI Taxonomy" id="418701"/>
    <lineage>
        <taxon>Bacteria</taxon>
        <taxon>Pseudomonadati</taxon>
        <taxon>Pseudomonadota</taxon>
        <taxon>Gammaproteobacteria</taxon>
        <taxon>Oceanospirillales</taxon>
        <taxon>Litorivicinaceae</taxon>
        <taxon>Litorivicinus</taxon>
    </lineage>
</organism>
<dbReference type="PANTHER" id="PTHR33540">
    <property type="entry name" value="TRNA THREONYLCARBAMOYLADENOSINE BIOSYNTHESIS PROTEIN TSAE"/>
    <property type="match status" value="1"/>
</dbReference>
<gene>
    <name evidence="11" type="primary">tsaE</name>
    <name evidence="11" type="ORF">GH975_01810</name>
</gene>
<dbReference type="PANTHER" id="PTHR33540:SF2">
    <property type="entry name" value="TRNA THREONYLCARBAMOYLADENOSINE BIOSYNTHESIS PROTEIN TSAE"/>
    <property type="match status" value="1"/>
</dbReference>
<dbReference type="GO" id="GO:0005737">
    <property type="term" value="C:cytoplasm"/>
    <property type="evidence" value="ECO:0007669"/>
    <property type="project" value="UniProtKB-SubCell"/>
</dbReference>
<keyword evidence="12" id="KW-1185">Reference proteome</keyword>
<evidence type="ECO:0000313" key="12">
    <source>
        <dbReference type="Proteomes" id="UP000388235"/>
    </source>
</evidence>
<reference evidence="11 12" key="1">
    <citation type="submission" date="2019-11" db="EMBL/GenBank/DDBJ databases">
        <authorList>
            <person name="Khan S.A."/>
            <person name="Jeon C.O."/>
            <person name="Chun B.H."/>
        </authorList>
    </citation>
    <scope>NUCLEOTIDE SEQUENCE [LARGE SCALE GENOMIC DNA]</scope>
    <source>
        <strain evidence="11 12">IMCC 1097</strain>
    </source>
</reference>
<dbReference type="EMBL" id="CP045871">
    <property type="protein sequence ID" value="QGG79366.1"/>
    <property type="molecule type" value="Genomic_DNA"/>
</dbReference>
<accession>A0A5Q2QBI0</accession>
<dbReference type="RefSeq" id="WP_153712870.1">
    <property type="nucleotide sequence ID" value="NZ_CP045871.1"/>
</dbReference>
<sequence length="142" mass="15515">MNLDNESAAVAWAQSCAQALPRAGYISLRGPLGAGKSFFARHVIQALGHTGAVPSPTYTLIEEYPTPAGRCWHLDLYRLGDAEELEFLNVRDAIDGNDLVLIEWAERGLGWLPAPTLVLDFDYAGDGRVCRPSRTDWLSNGS</sequence>
<dbReference type="Gene3D" id="3.40.50.300">
    <property type="entry name" value="P-loop containing nucleotide triphosphate hydrolases"/>
    <property type="match status" value="1"/>
</dbReference>
<comment type="similarity">
    <text evidence="2">Belongs to the TsaE family.</text>
</comment>
<dbReference type="NCBIfam" id="TIGR00150">
    <property type="entry name" value="T6A_YjeE"/>
    <property type="match status" value="1"/>
</dbReference>
<evidence type="ECO:0000256" key="7">
    <source>
        <dbReference type="ARBA" id="ARBA00022741"/>
    </source>
</evidence>
<evidence type="ECO:0000256" key="5">
    <source>
        <dbReference type="ARBA" id="ARBA00022694"/>
    </source>
</evidence>
<keyword evidence="9" id="KW-0460">Magnesium</keyword>
<keyword evidence="11" id="KW-0808">Transferase</keyword>
<evidence type="ECO:0000256" key="8">
    <source>
        <dbReference type="ARBA" id="ARBA00022840"/>
    </source>
</evidence>
<evidence type="ECO:0000256" key="9">
    <source>
        <dbReference type="ARBA" id="ARBA00022842"/>
    </source>
</evidence>
<comment type="subcellular location">
    <subcellularLocation>
        <location evidence="1">Cytoplasm</location>
    </subcellularLocation>
</comment>
<dbReference type="KEGG" id="llp:GH975_01810"/>
<dbReference type="AlphaFoldDB" id="A0A5Q2QBI0"/>
<evidence type="ECO:0000256" key="3">
    <source>
        <dbReference type="ARBA" id="ARBA00019010"/>
    </source>
</evidence>
<keyword evidence="7" id="KW-0547">Nucleotide-binding</keyword>
<evidence type="ECO:0000256" key="1">
    <source>
        <dbReference type="ARBA" id="ARBA00004496"/>
    </source>
</evidence>
<keyword evidence="5" id="KW-0819">tRNA processing</keyword>
<protein>
    <recommendedName>
        <fullName evidence="3">tRNA threonylcarbamoyladenosine biosynthesis protein TsaE</fullName>
    </recommendedName>
    <alternativeName>
        <fullName evidence="10">t(6)A37 threonylcarbamoyladenosine biosynthesis protein TsaE</fullName>
    </alternativeName>
</protein>
<keyword evidence="6" id="KW-0479">Metal-binding</keyword>
<evidence type="ECO:0000256" key="10">
    <source>
        <dbReference type="ARBA" id="ARBA00032441"/>
    </source>
</evidence>
<proteinExistence type="inferred from homology"/>
<dbReference type="Pfam" id="PF02367">
    <property type="entry name" value="TsaE"/>
    <property type="match status" value="1"/>
</dbReference>
<dbReference type="SUPFAM" id="SSF52540">
    <property type="entry name" value="P-loop containing nucleoside triphosphate hydrolases"/>
    <property type="match status" value="1"/>
</dbReference>
<dbReference type="OrthoDB" id="9800307at2"/>
<keyword evidence="8" id="KW-0067">ATP-binding</keyword>
<dbReference type="GO" id="GO:0046872">
    <property type="term" value="F:metal ion binding"/>
    <property type="evidence" value="ECO:0007669"/>
    <property type="project" value="UniProtKB-KW"/>
</dbReference>
<dbReference type="InterPro" id="IPR027417">
    <property type="entry name" value="P-loop_NTPase"/>
</dbReference>
<evidence type="ECO:0000256" key="4">
    <source>
        <dbReference type="ARBA" id="ARBA00022490"/>
    </source>
</evidence>
<dbReference type="InterPro" id="IPR003442">
    <property type="entry name" value="T6A_TsaE"/>
</dbReference>